<protein>
    <submittedName>
        <fullName evidence="1">Uncharacterized protein</fullName>
    </submittedName>
</protein>
<reference evidence="1" key="2">
    <citation type="submission" date="2022-01" db="EMBL/GenBank/DDBJ databases">
        <authorList>
            <person name="Yamashiro T."/>
            <person name="Shiraishi A."/>
            <person name="Satake H."/>
            <person name="Nakayama K."/>
        </authorList>
    </citation>
    <scope>NUCLEOTIDE SEQUENCE</scope>
</reference>
<sequence>MRSSESKEKKLLIVASQDSMLLANVTAIKEAKDLATLLLDELIGNLNVYEIILENDGVASKTTKENVKSLALKAKVTREQASDDSDSQGGSDKDIEEEAKAFNLMARNFQKFFRKECWDEMITGRKEGSSKNAYSRKGLLRIRVTLLSSSISRIMKSTGKVNFPTLTSMFSTIQKGYCKDRSTNLTLILVDLKVLKDNFAYKKYGIRLMLAPRSAKALQEKVLLKVHGIRKLSGSLSLGGTLF</sequence>
<accession>A0ABQ4YI51</accession>
<evidence type="ECO:0000313" key="1">
    <source>
        <dbReference type="EMBL" id="GJS77458.1"/>
    </source>
</evidence>
<keyword evidence="2" id="KW-1185">Reference proteome</keyword>
<dbReference type="EMBL" id="BQNB010010449">
    <property type="protein sequence ID" value="GJS77458.1"/>
    <property type="molecule type" value="Genomic_DNA"/>
</dbReference>
<comment type="caution">
    <text evidence="1">The sequence shown here is derived from an EMBL/GenBank/DDBJ whole genome shotgun (WGS) entry which is preliminary data.</text>
</comment>
<name>A0ABQ4YI51_9ASTR</name>
<reference evidence="1" key="1">
    <citation type="journal article" date="2022" name="Int. J. Mol. Sci.">
        <title>Draft Genome of Tanacetum Coccineum: Genomic Comparison of Closely Related Tanacetum-Family Plants.</title>
        <authorList>
            <person name="Yamashiro T."/>
            <person name="Shiraishi A."/>
            <person name="Nakayama K."/>
            <person name="Satake H."/>
        </authorList>
    </citation>
    <scope>NUCLEOTIDE SEQUENCE</scope>
</reference>
<organism evidence="1 2">
    <name type="scientific">Tanacetum coccineum</name>
    <dbReference type="NCBI Taxonomy" id="301880"/>
    <lineage>
        <taxon>Eukaryota</taxon>
        <taxon>Viridiplantae</taxon>
        <taxon>Streptophyta</taxon>
        <taxon>Embryophyta</taxon>
        <taxon>Tracheophyta</taxon>
        <taxon>Spermatophyta</taxon>
        <taxon>Magnoliopsida</taxon>
        <taxon>eudicotyledons</taxon>
        <taxon>Gunneridae</taxon>
        <taxon>Pentapetalae</taxon>
        <taxon>asterids</taxon>
        <taxon>campanulids</taxon>
        <taxon>Asterales</taxon>
        <taxon>Asteraceae</taxon>
        <taxon>Asteroideae</taxon>
        <taxon>Anthemideae</taxon>
        <taxon>Anthemidinae</taxon>
        <taxon>Tanacetum</taxon>
    </lineage>
</organism>
<gene>
    <name evidence="1" type="ORF">Tco_0727339</name>
</gene>
<dbReference type="Proteomes" id="UP001151760">
    <property type="component" value="Unassembled WGS sequence"/>
</dbReference>
<evidence type="ECO:0000313" key="2">
    <source>
        <dbReference type="Proteomes" id="UP001151760"/>
    </source>
</evidence>
<proteinExistence type="predicted"/>